<comment type="caution">
    <text evidence="2">The sequence shown here is derived from an EMBL/GenBank/DDBJ whole genome shotgun (WGS) entry which is preliminary data.</text>
</comment>
<evidence type="ECO:0000313" key="3">
    <source>
        <dbReference type="Proteomes" id="UP001595444"/>
    </source>
</evidence>
<sequence length="310" mass="31861">MTEEQTAASGEGGGAAAQAEPQSALAKLPGVLTDATGKIQPIIDMLQEVGLGAAAKPLEMLVDALNGGAANVQTVVDAVVENKENGVVGQALGGASAFLGAIAPEGDGGSFLEKVQEKVTALSEIWNTYYADLIDKDGKLNKEKAKNLALEVGDTILGAKKMAVVRKALAIGDAIRNTAVGVTSALKEPFPENITAVAYAVAKGAASLATIKGQAHDGLSKIPSTGTYLLEQGERVVGSRLNADLSSFLQAQQSSSSPAYDRSSHVTNSPSINLTINGEASGDAVYSNRNALEGMIRNIFADYAMEAPFA</sequence>
<accession>A0ABV7D3R8</accession>
<evidence type="ECO:0000313" key="2">
    <source>
        <dbReference type="EMBL" id="MFC3051658.1"/>
    </source>
</evidence>
<feature type="region of interest" description="Disordered" evidence="1">
    <location>
        <begin position="1"/>
        <end position="20"/>
    </location>
</feature>
<name>A0ABV7D3R8_9PROT</name>
<dbReference type="Proteomes" id="UP001595444">
    <property type="component" value="Unassembled WGS sequence"/>
</dbReference>
<protein>
    <recommendedName>
        <fullName evidence="4">Bacteriophage tail tape measure C-terminal domain-containing protein</fullName>
    </recommendedName>
</protein>
<gene>
    <name evidence="2" type="ORF">ACFOKA_07070</name>
</gene>
<proteinExistence type="predicted"/>
<keyword evidence="3" id="KW-1185">Reference proteome</keyword>
<evidence type="ECO:0000256" key="1">
    <source>
        <dbReference type="SAM" id="MobiDB-lite"/>
    </source>
</evidence>
<dbReference type="RefSeq" id="WP_194215131.1">
    <property type="nucleotide sequence ID" value="NZ_CP061205.1"/>
</dbReference>
<dbReference type="EMBL" id="JBHRSL010000004">
    <property type="protein sequence ID" value="MFC3051658.1"/>
    <property type="molecule type" value="Genomic_DNA"/>
</dbReference>
<evidence type="ECO:0008006" key="4">
    <source>
        <dbReference type="Google" id="ProtNLM"/>
    </source>
</evidence>
<reference evidence="3" key="1">
    <citation type="journal article" date="2019" name="Int. J. Syst. Evol. Microbiol.">
        <title>The Global Catalogue of Microorganisms (GCM) 10K type strain sequencing project: providing services to taxonomists for standard genome sequencing and annotation.</title>
        <authorList>
            <consortium name="The Broad Institute Genomics Platform"/>
            <consortium name="The Broad Institute Genome Sequencing Center for Infectious Disease"/>
            <person name="Wu L."/>
            <person name="Ma J."/>
        </authorList>
    </citation>
    <scope>NUCLEOTIDE SEQUENCE [LARGE SCALE GENOMIC DNA]</scope>
    <source>
        <strain evidence="3">KCTC 62164</strain>
    </source>
</reference>
<organism evidence="2 3">
    <name type="scientific">Kordiimonas pumila</name>
    <dbReference type="NCBI Taxonomy" id="2161677"/>
    <lineage>
        <taxon>Bacteria</taxon>
        <taxon>Pseudomonadati</taxon>
        <taxon>Pseudomonadota</taxon>
        <taxon>Alphaproteobacteria</taxon>
        <taxon>Kordiimonadales</taxon>
        <taxon>Kordiimonadaceae</taxon>
        <taxon>Kordiimonas</taxon>
    </lineage>
</organism>